<organism evidence="2 3">
    <name type="scientific">Motilimonas cestriensis</name>
    <dbReference type="NCBI Taxonomy" id="2742685"/>
    <lineage>
        <taxon>Bacteria</taxon>
        <taxon>Pseudomonadati</taxon>
        <taxon>Pseudomonadota</taxon>
        <taxon>Gammaproteobacteria</taxon>
        <taxon>Alteromonadales</taxon>
        <taxon>Alteromonadales genera incertae sedis</taxon>
        <taxon>Motilimonas</taxon>
    </lineage>
</organism>
<dbReference type="Proteomes" id="UP001201273">
    <property type="component" value="Unassembled WGS sequence"/>
</dbReference>
<keyword evidence="1" id="KW-0472">Membrane</keyword>
<sequence length="229" mass="26538">MRVKSELEMYYDLVEKKWFILAFLCAVSISFICVLVFLDWQALGWPFPAATALACFGAAVIYAFFYEWHLLSPRSTRLALFHENIIHMAVARSRFLDIDELRRRVKNLIALLFFLVLSSIFSWLYPKLWYLTSILIGGFSGVLVSYQIEEEINAPREYRQLKMTIFSLLIFGLLGSAGWLVSEFGPKFGNSNFSIYWVYISAAFACGVLITFVTNVPKIYRHYLSRKEI</sequence>
<feature type="transmembrane region" description="Helical" evidence="1">
    <location>
        <begin position="108"/>
        <end position="125"/>
    </location>
</feature>
<gene>
    <name evidence="2" type="ORF">K6Y31_21935</name>
</gene>
<comment type="caution">
    <text evidence="2">The sequence shown here is derived from an EMBL/GenBank/DDBJ whole genome shotgun (WGS) entry which is preliminary data.</text>
</comment>
<keyword evidence="1" id="KW-1133">Transmembrane helix</keyword>
<name>A0ABS8WEG1_9GAMM</name>
<feature type="transmembrane region" description="Helical" evidence="1">
    <location>
        <begin position="44"/>
        <end position="65"/>
    </location>
</feature>
<evidence type="ECO:0000256" key="1">
    <source>
        <dbReference type="SAM" id="Phobius"/>
    </source>
</evidence>
<feature type="transmembrane region" description="Helical" evidence="1">
    <location>
        <begin position="18"/>
        <end position="38"/>
    </location>
</feature>
<keyword evidence="3" id="KW-1185">Reference proteome</keyword>
<feature type="transmembrane region" description="Helical" evidence="1">
    <location>
        <begin position="193"/>
        <end position="216"/>
    </location>
</feature>
<feature type="transmembrane region" description="Helical" evidence="1">
    <location>
        <begin position="131"/>
        <end position="149"/>
    </location>
</feature>
<keyword evidence="1" id="KW-0812">Transmembrane</keyword>
<evidence type="ECO:0000313" key="3">
    <source>
        <dbReference type="Proteomes" id="UP001201273"/>
    </source>
</evidence>
<feature type="transmembrane region" description="Helical" evidence="1">
    <location>
        <begin position="161"/>
        <end position="181"/>
    </location>
</feature>
<dbReference type="EMBL" id="JAIMJA010000059">
    <property type="protein sequence ID" value="MCE2597429.1"/>
    <property type="molecule type" value="Genomic_DNA"/>
</dbReference>
<accession>A0ABS8WEG1</accession>
<dbReference type="RefSeq" id="WP_233055160.1">
    <property type="nucleotide sequence ID" value="NZ_JAIMJA010000059.1"/>
</dbReference>
<protein>
    <submittedName>
        <fullName evidence="2">Uncharacterized protein</fullName>
    </submittedName>
</protein>
<proteinExistence type="predicted"/>
<evidence type="ECO:0000313" key="2">
    <source>
        <dbReference type="EMBL" id="MCE2597429.1"/>
    </source>
</evidence>
<reference evidence="2 3" key="1">
    <citation type="journal article" date="2022" name="Environ. Microbiol. Rep.">
        <title>Eco-phylogenetic analyses reveal divergent evolution of vitamin B12 metabolism in the marine bacterial family 'Psychromonadaceae'.</title>
        <authorList>
            <person name="Jin X."/>
            <person name="Yang Y."/>
            <person name="Cao H."/>
            <person name="Gao B."/>
            <person name="Zhao Z."/>
        </authorList>
    </citation>
    <scope>NUCLEOTIDE SEQUENCE [LARGE SCALE GENOMIC DNA]</scope>
    <source>
        <strain evidence="2 3">MKS20</strain>
    </source>
</reference>